<evidence type="ECO:0000313" key="3">
    <source>
        <dbReference type="Proteomes" id="UP000190675"/>
    </source>
</evidence>
<keyword evidence="1" id="KW-0175">Coiled coil</keyword>
<dbReference type="EMBL" id="LT670818">
    <property type="protein sequence ID" value="SHH27278.1"/>
    <property type="molecule type" value="Genomic_DNA"/>
</dbReference>
<feature type="coiled-coil region" evidence="1">
    <location>
        <begin position="26"/>
        <end position="53"/>
    </location>
</feature>
<organism evidence="2 3">
    <name type="scientific">Bradyrhizobium erythrophlei</name>
    <dbReference type="NCBI Taxonomy" id="1437360"/>
    <lineage>
        <taxon>Bacteria</taxon>
        <taxon>Pseudomonadati</taxon>
        <taxon>Pseudomonadota</taxon>
        <taxon>Alphaproteobacteria</taxon>
        <taxon>Hyphomicrobiales</taxon>
        <taxon>Nitrobacteraceae</taxon>
        <taxon>Bradyrhizobium</taxon>
    </lineage>
</organism>
<evidence type="ECO:0000313" key="2">
    <source>
        <dbReference type="EMBL" id="SHH27278.1"/>
    </source>
</evidence>
<name>A0A1M5RMK5_9BRAD</name>
<protein>
    <submittedName>
        <fullName evidence="2">Uncharacterized protein</fullName>
    </submittedName>
</protein>
<sequence>MKEAKMYREYAADCVRIAQSMDEKDRETLLEMAEAWEDRAREAEQYAKKAEGER</sequence>
<accession>A0A1M5RMK5</accession>
<reference evidence="2 3" key="1">
    <citation type="submission" date="2016-11" db="EMBL/GenBank/DDBJ databases">
        <authorList>
            <person name="Jaros S."/>
            <person name="Januszkiewicz K."/>
            <person name="Wedrychowicz H."/>
        </authorList>
    </citation>
    <scope>NUCLEOTIDE SEQUENCE [LARGE SCALE GENOMIC DNA]</scope>
    <source>
        <strain evidence="2 3">GAS242</strain>
    </source>
</reference>
<proteinExistence type="predicted"/>
<dbReference type="Proteomes" id="UP000190675">
    <property type="component" value="Chromosome I"/>
</dbReference>
<dbReference type="AlphaFoldDB" id="A0A1M5RMK5"/>
<evidence type="ECO:0000256" key="1">
    <source>
        <dbReference type="SAM" id="Coils"/>
    </source>
</evidence>
<gene>
    <name evidence="2" type="ORF">SAMN05444169_6645</name>
</gene>
<dbReference type="RefSeq" id="WP_154073567.1">
    <property type="nucleotide sequence ID" value="NZ_LT670818.1"/>
</dbReference>